<gene>
    <name evidence="1" type="ORF">ACFY8C_27185</name>
</gene>
<evidence type="ECO:0000313" key="1">
    <source>
        <dbReference type="EMBL" id="MFF5921997.1"/>
    </source>
</evidence>
<dbReference type="RefSeq" id="WP_388309319.1">
    <property type="nucleotide sequence ID" value="NZ_JBIBDZ010000009.1"/>
</dbReference>
<accession>A0ABW6XX05</accession>
<organism evidence="1 2">
    <name type="scientific">Streptomyces flavochromogenes</name>
    <dbReference type="NCBI Taxonomy" id="68199"/>
    <lineage>
        <taxon>Bacteria</taxon>
        <taxon>Bacillati</taxon>
        <taxon>Actinomycetota</taxon>
        <taxon>Actinomycetes</taxon>
        <taxon>Kitasatosporales</taxon>
        <taxon>Streptomycetaceae</taxon>
        <taxon>Streptomyces</taxon>
    </lineage>
</organism>
<evidence type="ECO:0000313" key="2">
    <source>
        <dbReference type="Proteomes" id="UP001602370"/>
    </source>
</evidence>
<comment type="caution">
    <text evidence="1">The sequence shown here is derived from an EMBL/GenBank/DDBJ whole genome shotgun (WGS) entry which is preliminary data.</text>
</comment>
<reference evidence="1 2" key="1">
    <citation type="submission" date="2024-10" db="EMBL/GenBank/DDBJ databases">
        <title>The Natural Products Discovery Center: Release of the First 8490 Sequenced Strains for Exploring Actinobacteria Biosynthetic Diversity.</title>
        <authorList>
            <person name="Kalkreuter E."/>
            <person name="Kautsar S.A."/>
            <person name="Yang D."/>
            <person name="Bader C.D."/>
            <person name="Teijaro C.N."/>
            <person name="Fluegel L."/>
            <person name="Davis C.M."/>
            <person name="Simpson J.R."/>
            <person name="Lauterbach L."/>
            <person name="Steele A.D."/>
            <person name="Gui C."/>
            <person name="Meng S."/>
            <person name="Li G."/>
            <person name="Viehrig K."/>
            <person name="Ye F."/>
            <person name="Su P."/>
            <person name="Kiefer A.F."/>
            <person name="Nichols A."/>
            <person name="Cepeda A.J."/>
            <person name="Yan W."/>
            <person name="Fan B."/>
            <person name="Jiang Y."/>
            <person name="Adhikari A."/>
            <person name="Zheng C.-J."/>
            <person name="Schuster L."/>
            <person name="Cowan T.M."/>
            <person name="Smanski M.J."/>
            <person name="Chevrette M.G."/>
            <person name="De Carvalho L.P.S."/>
            <person name="Shen B."/>
        </authorList>
    </citation>
    <scope>NUCLEOTIDE SEQUENCE [LARGE SCALE GENOMIC DNA]</scope>
    <source>
        <strain evidence="1 2">NPDC012605</strain>
    </source>
</reference>
<dbReference type="EMBL" id="JBIBDZ010000009">
    <property type="protein sequence ID" value="MFF5921997.1"/>
    <property type="molecule type" value="Genomic_DNA"/>
</dbReference>
<sequence>MTPSLQPAYGAGWGRQSTRIAALLARTPAQHVILDTACDVPVFGIGLVETLNRIGVTEPITVVVERLPQADLFPSFRQYRPDSQRLNECREPDGSPAAVW</sequence>
<dbReference type="Proteomes" id="UP001602370">
    <property type="component" value="Unassembled WGS sequence"/>
</dbReference>
<proteinExistence type="predicted"/>
<keyword evidence="2" id="KW-1185">Reference proteome</keyword>
<name>A0ABW6XX05_9ACTN</name>
<protein>
    <submittedName>
        <fullName evidence="1">Uncharacterized protein</fullName>
    </submittedName>
</protein>